<dbReference type="OrthoDB" id="10020961at2759"/>
<dbReference type="PROSITE" id="PS51423">
    <property type="entry name" value="MIRO"/>
    <property type="match status" value="2"/>
</dbReference>
<feature type="domain" description="Miro" evidence="18">
    <location>
        <begin position="444"/>
        <end position="608"/>
    </location>
</feature>
<dbReference type="Pfam" id="PF08355">
    <property type="entry name" value="EF_assoc_1"/>
    <property type="match status" value="1"/>
</dbReference>
<dbReference type="GO" id="GO:0007005">
    <property type="term" value="P:mitochondrion organization"/>
    <property type="evidence" value="ECO:0007669"/>
    <property type="project" value="InterPro"/>
</dbReference>
<keyword evidence="4" id="KW-0479">Metal-binding</keyword>
<dbReference type="SMART" id="SM00173">
    <property type="entry name" value="RAS"/>
    <property type="match status" value="1"/>
</dbReference>
<dbReference type="FunFam" id="3.40.50.300:FF:000170">
    <property type="entry name" value="Mitochondrial Rho GTPase"/>
    <property type="match status" value="1"/>
</dbReference>
<dbReference type="EC" id="3.6.5.-" evidence="14"/>
<dbReference type="InterPro" id="IPR052266">
    <property type="entry name" value="Miro-EF-hand_domain"/>
</dbReference>
<evidence type="ECO:0000256" key="7">
    <source>
        <dbReference type="ARBA" id="ARBA00022787"/>
    </source>
</evidence>
<dbReference type="Pfam" id="PF08356">
    <property type="entry name" value="EF_assoc_2"/>
    <property type="match status" value="1"/>
</dbReference>
<evidence type="ECO:0000256" key="3">
    <source>
        <dbReference type="ARBA" id="ARBA00022692"/>
    </source>
</evidence>
<comment type="caution">
    <text evidence="19">The sequence shown here is derived from an EMBL/GenBank/DDBJ whole genome shotgun (WGS) entry which is preliminary data.</text>
</comment>
<feature type="transmembrane region" description="Helical" evidence="15">
    <location>
        <begin position="632"/>
        <end position="651"/>
    </location>
</feature>
<evidence type="ECO:0000256" key="15">
    <source>
        <dbReference type="SAM" id="Phobius"/>
    </source>
</evidence>
<feature type="chain" id="PRO_5036479646" description="Mitochondrial Rho GTPase" evidence="16">
    <location>
        <begin position="23"/>
        <end position="661"/>
    </location>
</feature>
<dbReference type="PROSITE" id="PS00018">
    <property type="entry name" value="EF_HAND_1"/>
    <property type="match status" value="1"/>
</dbReference>
<name>A0A8X6MQF1_NEPPI</name>
<keyword evidence="8 14" id="KW-0378">Hydrolase</keyword>
<dbReference type="SMART" id="SM00175">
    <property type="entry name" value="RAB"/>
    <property type="match status" value="1"/>
</dbReference>
<dbReference type="PANTHER" id="PTHR46819:SF1">
    <property type="entry name" value="EF-HAND CALCIUM-BINDING DOMAIN-CONTAINING PROTEIN 7"/>
    <property type="match status" value="1"/>
</dbReference>
<dbReference type="SUPFAM" id="SSF47473">
    <property type="entry name" value="EF-hand"/>
    <property type="match status" value="1"/>
</dbReference>
<comment type="similarity">
    <text evidence="2 14">Belongs to the mitochondrial Rho GTPase family.</text>
</comment>
<dbReference type="PRINTS" id="PR00449">
    <property type="entry name" value="RASTRNSFRMNG"/>
</dbReference>
<keyword evidence="16" id="KW-0732">Signal</keyword>
<evidence type="ECO:0000256" key="10">
    <source>
        <dbReference type="ARBA" id="ARBA00022989"/>
    </source>
</evidence>
<dbReference type="EMBL" id="BMAW01001021">
    <property type="protein sequence ID" value="GFS72152.1"/>
    <property type="molecule type" value="Genomic_DNA"/>
</dbReference>
<organism evidence="19 20">
    <name type="scientific">Nephila pilipes</name>
    <name type="common">Giant wood spider</name>
    <name type="synonym">Nephila maculata</name>
    <dbReference type="NCBI Taxonomy" id="299642"/>
    <lineage>
        <taxon>Eukaryota</taxon>
        <taxon>Metazoa</taxon>
        <taxon>Ecdysozoa</taxon>
        <taxon>Arthropoda</taxon>
        <taxon>Chelicerata</taxon>
        <taxon>Arachnida</taxon>
        <taxon>Araneae</taxon>
        <taxon>Araneomorphae</taxon>
        <taxon>Entelegynae</taxon>
        <taxon>Araneoidea</taxon>
        <taxon>Nephilidae</taxon>
        <taxon>Nephila</taxon>
    </lineage>
</organism>
<dbReference type="FunFam" id="1.10.238.10:FF:000021">
    <property type="entry name" value="Mitochondrial Rho GTPase"/>
    <property type="match status" value="1"/>
</dbReference>
<reference evidence="19" key="1">
    <citation type="submission" date="2020-08" db="EMBL/GenBank/DDBJ databases">
        <title>Multicomponent nature underlies the extraordinary mechanical properties of spider dragline silk.</title>
        <authorList>
            <person name="Kono N."/>
            <person name="Nakamura H."/>
            <person name="Mori M."/>
            <person name="Yoshida Y."/>
            <person name="Ohtoshi R."/>
            <person name="Malay A.D."/>
            <person name="Moran D.A.P."/>
            <person name="Tomita M."/>
            <person name="Numata K."/>
            <person name="Arakawa K."/>
        </authorList>
    </citation>
    <scope>NUCLEOTIDE SEQUENCE</scope>
</reference>
<evidence type="ECO:0000256" key="12">
    <source>
        <dbReference type="ARBA" id="ARBA00023134"/>
    </source>
</evidence>
<dbReference type="Pfam" id="PF00071">
    <property type="entry name" value="Ras"/>
    <property type="match status" value="1"/>
</dbReference>
<keyword evidence="13 14" id="KW-0472">Membrane</keyword>
<comment type="subcellular location">
    <subcellularLocation>
        <location evidence="1 14">Mitochondrion outer membrane</location>
        <topology evidence="1 14">Single-pass type IV membrane protein</topology>
    </subcellularLocation>
</comment>
<evidence type="ECO:0000256" key="13">
    <source>
        <dbReference type="ARBA" id="ARBA00023136"/>
    </source>
</evidence>
<dbReference type="InterPro" id="IPR002048">
    <property type="entry name" value="EF_hand_dom"/>
</dbReference>
<dbReference type="InterPro" id="IPR013567">
    <property type="entry name" value="EF_hand_assoc_2"/>
</dbReference>
<dbReference type="InterPro" id="IPR011992">
    <property type="entry name" value="EF-hand-dom_pair"/>
</dbReference>
<keyword evidence="9 14" id="KW-0106">Calcium</keyword>
<dbReference type="InterPro" id="IPR013566">
    <property type="entry name" value="EF_hand_assoc_1"/>
</dbReference>
<gene>
    <name evidence="19" type="primary">RHOT1</name>
    <name evidence="19" type="ORF">NPIL_327991</name>
</gene>
<evidence type="ECO:0000313" key="19">
    <source>
        <dbReference type="EMBL" id="GFS72152.1"/>
    </source>
</evidence>
<dbReference type="InterPro" id="IPR001806">
    <property type="entry name" value="Small_GTPase"/>
</dbReference>
<dbReference type="FunFam" id="1.10.238.10:FF:000011">
    <property type="entry name" value="Mitochondrial Rho GTPase"/>
    <property type="match status" value="1"/>
</dbReference>
<dbReference type="AlphaFoldDB" id="A0A8X6MQF1"/>
<evidence type="ECO:0000256" key="16">
    <source>
        <dbReference type="SAM" id="SignalP"/>
    </source>
</evidence>
<keyword evidence="20" id="KW-1185">Reference proteome</keyword>
<evidence type="ECO:0000259" key="17">
    <source>
        <dbReference type="PROSITE" id="PS50222"/>
    </source>
</evidence>
<evidence type="ECO:0000256" key="11">
    <source>
        <dbReference type="ARBA" id="ARBA00023128"/>
    </source>
</evidence>
<dbReference type="GO" id="GO:0003924">
    <property type="term" value="F:GTPase activity"/>
    <property type="evidence" value="ECO:0007669"/>
    <property type="project" value="InterPro"/>
</dbReference>
<evidence type="ECO:0000256" key="9">
    <source>
        <dbReference type="ARBA" id="ARBA00022837"/>
    </source>
</evidence>
<evidence type="ECO:0000256" key="2">
    <source>
        <dbReference type="ARBA" id="ARBA00007981"/>
    </source>
</evidence>
<dbReference type="PIRSF" id="PIRSF037488">
    <property type="entry name" value="Mt_Rho_GTPase"/>
    <property type="match status" value="1"/>
</dbReference>
<dbReference type="PROSITE" id="PS51419">
    <property type="entry name" value="RAB"/>
    <property type="match status" value="1"/>
</dbReference>
<comment type="function">
    <text evidence="14">Mitochondrial GTPase involved in mitochondrial trafficking. Probably involved in control of anterograde transport of mitochondria and their subcellular distribution.</text>
</comment>
<protein>
    <recommendedName>
        <fullName evidence="14">Mitochondrial Rho GTPase</fullName>
        <ecNumber evidence="14">3.6.5.-</ecNumber>
    </recommendedName>
</protein>
<evidence type="ECO:0000256" key="4">
    <source>
        <dbReference type="ARBA" id="ARBA00022723"/>
    </source>
</evidence>
<dbReference type="InterPro" id="IPR021181">
    <property type="entry name" value="Miro"/>
</dbReference>
<dbReference type="GO" id="GO:0005509">
    <property type="term" value="F:calcium ion binding"/>
    <property type="evidence" value="ECO:0007669"/>
    <property type="project" value="InterPro"/>
</dbReference>
<keyword evidence="7 14" id="KW-1000">Mitochondrion outer membrane</keyword>
<dbReference type="GO" id="GO:0005741">
    <property type="term" value="C:mitochondrial outer membrane"/>
    <property type="evidence" value="ECO:0007669"/>
    <property type="project" value="UniProtKB-SubCell"/>
</dbReference>
<dbReference type="Gene3D" id="1.10.238.10">
    <property type="entry name" value="EF-hand"/>
    <property type="match status" value="2"/>
</dbReference>
<keyword evidence="3 15" id="KW-0812">Transmembrane</keyword>
<dbReference type="SMART" id="SM00174">
    <property type="entry name" value="RHO"/>
    <property type="match status" value="1"/>
</dbReference>
<dbReference type="Gene3D" id="3.40.50.300">
    <property type="entry name" value="P-loop containing nucleotide triphosphate hydrolases"/>
    <property type="match status" value="2"/>
</dbReference>
<evidence type="ECO:0000256" key="1">
    <source>
        <dbReference type="ARBA" id="ARBA00004200"/>
    </source>
</evidence>
<evidence type="ECO:0000256" key="14">
    <source>
        <dbReference type="PIRNR" id="PIRNR037488"/>
    </source>
</evidence>
<evidence type="ECO:0000256" key="5">
    <source>
        <dbReference type="ARBA" id="ARBA00022737"/>
    </source>
</evidence>
<evidence type="ECO:0000313" key="20">
    <source>
        <dbReference type="Proteomes" id="UP000887013"/>
    </source>
</evidence>
<dbReference type="PANTHER" id="PTHR46819">
    <property type="entry name" value="EF-HAND CALCIUM-BINDING DOMAIN-CONTAINING PROTEIN 7"/>
    <property type="match status" value="1"/>
</dbReference>
<proteinExistence type="inferred from homology"/>
<feature type="domain" description="Miro" evidence="18">
    <location>
        <begin position="31"/>
        <end position="197"/>
    </location>
</feature>
<evidence type="ECO:0000256" key="6">
    <source>
        <dbReference type="ARBA" id="ARBA00022741"/>
    </source>
</evidence>
<dbReference type="InterPro" id="IPR020860">
    <property type="entry name" value="MIRO_dom"/>
</dbReference>
<keyword evidence="5" id="KW-0677">Repeat</keyword>
<dbReference type="GO" id="GO:0005525">
    <property type="term" value="F:GTP binding"/>
    <property type="evidence" value="ECO:0007669"/>
    <property type="project" value="UniProtKB-KW"/>
</dbReference>
<sequence length="661" mass="74587">MNFLFLFFLVESHITIFKGTKGSSMGPRNGRKDVRILLLGEPGVGKTSLILSLVSEEFPEEVPPRAEEITIPADVTPEKVPTNIVDYSAQEQGEESLIVEIHKANVICIVYAVDDDDTIDKITAYWLPFIQEQLGENHLVPIVLVGNKVDLVEYSSLEIILPIMNQYAEIESCVECSAKTLKNISELFYYAQKAVLHPTTPLYVTETRDLTEKCKKALTRIFKICDYDNDAILNDYELNQFQRRCFNTPLQPHALEDVKNLVRKNVEDGIRDDGLTVKGFLFLHILFIQRGRHETTWTVLRKFGYDDSMQLSKEYCCPRLVVPPGCTTELSHQGYHFLTTLFEKYDKDKDGCLSPNEVTDLFSTCPVIAWGPEIVNVVPTNENGWITLQGYLAQWTLIAALDVCRLMEFLAYLGYISSADENQLSAIIVTREKKLDLQKRQTSRNVFHCQVIGPQGAGKSTFMQGFIGKTLQVQASINKAQLTPYTINSLQVYGQEKYLLLHEVDLYGMNDTLTPPELYCDVVCLMYDASHPRSFEYVARSFLKYFSDSKVPVLIVGSKADLPAAIQDYAIQPMAFCNKYKLPPLQAYTSNGTIRKDAYVKLATMAAYPVYKPAWKLLCQSRHLPMAQDSTVWVKAGIGMAAVALVSLFLVKIIKAASENR</sequence>
<accession>A0A8X6MQF1</accession>
<dbReference type="SUPFAM" id="SSF52540">
    <property type="entry name" value="P-loop containing nucleoside triphosphate hydrolases"/>
    <property type="match status" value="2"/>
</dbReference>
<feature type="signal peptide" evidence="16">
    <location>
        <begin position="1"/>
        <end position="22"/>
    </location>
</feature>
<dbReference type="CDD" id="cd01893">
    <property type="entry name" value="Miro1"/>
    <property type="match status" value="1"/>
</dbReference>
<dbReference type="InterPro" id="IPR018247">
    <property type="entry name" value="EF_Hand_1_Ca_BS"/>
</dbReference>
<keyword evidence="10 15" id="KW-1133">Transmembrane helix</keyword>
<keyword evidence="11 14" id="KW-0496">Mitochondrion</keyword>
<feature type="domain" description="EF-hand" evidence="17">
    <location>
        <begin position="333"/>
        <end position="368"/>
    </location>
</feature>
<evidence type="ECO:0000256" key="8">
    <source>
        <dbReference type="ARBA" id="ARBA00022801"/>
    </source>
</evidence>
<keyword evidence="12 14" id="KW-0342">GTP-binding</keyword>
<dbReference type="Proteomes" id="UP000887013">
    <property type="component" value="Unassembled WGS sequence"/>
</dbReference>
<evidence type="ECO:0000259" key="18">
    <source>
        <dbReference type="PROSITE" id="PS51423"/>
    </source>
</evidence>
<keyword evidence="6 14" id="KW-0547">Nucleotide-binding</keyword>
<dbReference type="PROSITE" id="PS50222">
    <property type="entry name" value="EF_HAND_2"/>
    <property type="match status" value="1"/>
</dbReference>
<dbReference type="InterPro" id="IPR027417">
    <property type="entry name" value="P-loop_NTPase"/>
</dbReference>